<dbReference type="Gramene" id="PRQ19421">
    <property type="protein sequence ID" value="PRQ19421"/>
    <property type="gene ID" value="RchiOBHm_Chr7g0217031"/>
</dbReference>
<comment type="caution">
    <text evidence="1">The sequence shown here is derived from an EMBL/GenBank/DDBJ whole genome shotgun (WGS) entry which is preliminary data.</text>
</comment>
<proteinExistence type="predicted"/>
<name>A0A2P6PBW6_ROSCH</name>
<dbReference type="EMBL" id="PDCK01000045">
    <property type="protein sequence ID" value="PRQ19421.1"/>
    <property type="molecule type" value="Genomic_DNA"/>
</dbReference>
<dbReference type="Proteomes" id="UP000238479">
    <property type="component" value="Chromosome 7"/>
</dbReference>
<protein>
    <submittedName>
        <fullName evidence="1">Uncharacterized protein</fullName>
    </submittedName>
</protein>
<evidence type="ECO:0000313" key="2">
    <source>
        <dbReference type="Proteomes" id="UP000238479"/>
    </source>
</evidence>
<organism evidence="1 2">
    <name type="scientific">Rosa chinensis</name>
    <name type="common">China rose</name>
    <dbReference type="NCBI Taxonomy" id="74649"/>
    <lineage>
        <taxon>Eukaryota</taxon>
        <taxon>Viridiplantae</taxon>
        <taxon>Streptophyta</taxon>
        <taxon>Embryophyta</taxon>
        <taxon>Tracheophyta</taxon>
        <taxon>Spermatophyta</taxon>
        <taxon>Magnoliopsida</taxon>
        <taxon>eudicotyledons</taxon>
        <taxon>Gunneridae</taxon>
        <taxon>Pentapetalae</taxon>
        <taxon>rosids</taxon>
        <taxon>fabids</taxon>
        <taxon>Rosales</taxon>
        <taxon>Rosaceae</taxon>
        <taxon>Rosoideae</taxon>
        <taxon>Rosoideae incertae sedis</taxon>
        <taxon>Rosa</taxon>
    </lineage>
</organism>
<keyword evidence="2" id="KW-1185">Reference proteome</keyword>
<accession>A0A2P6PBW6</accession>
<evidence type="ECO:0000313" key="1">
    <source>
        <dbReference type="EMBL" id="PRQ19421.1"/>
    </source>
</evidence>
<reference evidence="1 2" key="1">
    <citation type="journal article" date="2018" name="Nat. Genet.">
        <title>The Rosa genome provides new insights in the design of modern roses.</title>
        <authorList>
            <person name="Bendahmane M."/>
        </authorList>
    </citation>
    <scope>NUCLEOTIDE SEQUENCE [LARGE SCALE GENOMIC DNA]</scope>
    <source>
        <strain evidence="2">cv. Old Blush</strain>
    </source>
</reference>
<sequence length="60" mass="6608">MLSCFSCSSLVGISGSITDFRLWYGLDGNLGLVGTSSLRRNIKGKDMLLIDSQNVVHHFF</sequence>
<gene>
    <name evidence="1" type="ORF">RchiOBHm_Chr7g0217031</name>
</gene>
<dbReference type="AlphaFoldDB" id="A0A2P6PBW6"/>